<feature type="compositionally biased region" description="Basic and acidic residues" evidence="1">
    <location>
        <begin position="250"/>
        <end position="261"/>
    </location>
</feature>
<dbReference type="InterPro" id="IPR033182">
    <property type="entry name" value="MIC26/MIC27_animal"/>
</dbReference>
<accession>A0AAU9TEL8</accession>
<dbReference type="PANTHER" id="PTHR14564">
    <property type="entry name" value="MICOS COMPLEX SUBUNIT MIC26 / MIC27 FAMILY MEMBER"/>
    <property type="match status" value="1"/>
</dbReference>
<comment type="caution">
    <text evidence="2">The sequence shown here is derived from an EMBL/GenBank/DDBJ whole genome shotgun (WGS) entry which is preliminary data.</text>
</comment>
<evidence type="ECO:0000256" key="1">
    <source>
        <dbReference type="SAM" id="MobiDB-lite"/>
    </source>
</evidence>
<dbReference type="AlphaFoldDB" id="A0AAU9TEL8"/>
<dbReference type="EMBL" id="CAKOGL010000002">
    <property type="protein sequence ID" value="CAH2084141.1"/>
    <property type="molecule type" value="Genomic_DNA"/>
</dbReference>
<keyword evidence="3" id="KW-1185">Reference proteome</keyword>
<sequence length="271" mass="30787">MKPRLKEKTHADEQINERIFINYIDTDYETTNTLNSILCSDIYILGRLWIEALKSAAAGLQLNLFPVVEAAKAPETPQKPPSMKYTDLPLYSCPHYEYKDYIKDKEKCPDANVKLLHQSLLPYVKCYREAFERNLCELRCAVDEQRVNACNAFRRAKKDFKQTMRDPNNLVIRQATVAAGGAAGYILGSGGGIPRRLIFTGLGFLAAGALCFPKETDEIFRDVAFNTGKLFISIYNKWCGKEFALRERLPCKDDVPPEPPKRKPVQCPQNK</sequence>
<organism evidence="2 3">
    <name type="scientific">Euphydryas editha</name>
    <name type="common">Edith's checkerspot</name>
    <dbReference type="NCBI Taxonomy" id="104508"/>
    <lineage>
        <taxon>Eukaryota</taxon>
        <taxon>Metazoa</taxon>
        <taxon>Ecdysozoa</taxon>
        <taxon>Arthropoda</taxon>
        <taxon>Hexapoda</taxon>
        <taxon>Insecta</taxon>
        <taxon>Pterygota</taxon>
        <taxon>Neoptera</taxon>
        <taxon>Endopterygota</taxon>
        <taxon>Lepidoptera</taxon>
        <taxon>Glossata</taxon>
        <taxon>Ditrysia</taxon>
        <taxon>Papilionoidea</taxon>
        <taxon>Nymphalidae</taxon>
        <taxon>Nymphalinae</taxon>
        <taxon>Euphydryas</taxon>
    </lineage>
</organism>
<reference evidence="2" key="1">
    <citation type="submission" date="2022-03" db="EMBL/GenBank/DDBJ databases">
        <authorList>
            <person name="Tunstrom K."/>
        </authorList>
    </citation>
    <scope>NUCLEOTIDE SEQUENCE</scope>
</reference>
<dbReference type="Proteomes" id="UP001153954">
    <property type="component" value="Unassembled WGS sequence"/>
</dbReference>
<dbReference type="GO" id="GO:0042407">
    <property type="term" value="P:cristae formation"/>
    <property type="evidence" value="ECO:0007669"/>
    <property type="project" value="InterPro"/>
</dbReference>
<evidence type="ECO:0008006" key="4">
    <source>
        <dbReference type="Google" id="ProtNLM"/>
    </source>
</evidence>
<dbReference type="GO" id="GO:0061617">
    <property type="term" value="C:MICOS complex"/>
    <property type="evidence" value="ECO:0007669"/>
    <property type="project" value="InterPro"/>
</dbReference>
<evidence type="ECO:0000313" key="3">
    <source>
        <dbReference type="Proteomes" id="UP001153954"/>
    </source>
</evidence>
<feature type="region of interest" description="Disordered" evidence="1">
    <location>
        <begin position="250"/>
        <end position="271"/>
    </location>
</feature>
<evidence type="ECO:0000313" key="2">
    <source>
        <dbReference type="EMBL" id="CAH2084141.1"/>
    </source>
</evidence>
<gene>
    <name evidence="2" type="ORF">EEDITHA_LOCUS741</name>
</gene>
<name>A0AAU9TEL8_EUPED</name>
<protein>
    <recommendedName>
        <fullName evidence="4">MICOS complex subunit</fullName>
    </recommendedName>
</protein>
<proteinExistence type="predicted"/>